<feature type="region of interest" description="Disordered" evidence="1">
    <location>
        <begin position="608"/>
        <end position="640"/>
    </location>
</feature>
<gene>
    <name evidence="2" type="ORF">PVAG01_03001</name>
</gene>
<feature type="region of interest" description="Disordered" evidence="1">
    <location>
        <begin position="547"/>
        <end position="585"/>
    </location>
</feature>
<accession>A0ABR4PSA4</accession>
<evidence type="ECO:0000313" key="3">
    <source>
        <dbReference type="Proteomes" id="UP001629113"/>
    </source>
</evidence>
<feature type="compositionally biased region" description="Acidic residues" evidence="1">
    <location>
        <begin position="519"/>
        <end position="528"/>
    </location>
</feature>
<feature type="compositionally biased region" description="Polar residues" evidence="1">
    <location>
        <begin position="552"/>
        <end position="567"/>
    </location>
</feature>
<dbReference type="InterPro" id="IPR010770">
    <property type="entry name" value="Ecd"/>
</dbReference>
<sequence>MAVPNDDLKWFGEGFDGFPRRLPDDCVEYTLFVTDSKLRTQREILARLETIRKGAQKLINNLLKEFIWQRGPFKLDIQNEKDSVYLHGMTNYGDSVEDEWLIVYLLRELSSQFPDLWIKVVDTDGEFLLIEAANALPRWLNPEIADNRVWINGKNIHLIPLDTDEGLKKLLTLSDAQKVITSTPNRLVNIPDIETEAFFRLRNYPSQISLSLHHTVITIPRKLAYILHELPASIAPAVEAFYLRDSIALKSLNEKSESLVFAPSDLVTVSTRFTRVLYAQVKSQQFSPPSCWNDILINAEASSGSEPRLTHNLSSLETGMKLTSGFEMLVRDSKNRDNKSVREIRILLEDLASGDVTLPTDVVISEWQQVKREDDEKWLDINFEDFEKELQGRNQPKAHLKETGKFGPEPPSGFGDAKTQDDLKKMVERFEAFLGDEDAGVDGAELDDMDFDNDNEESGSGGIQSDEEDEDEDEDVTFDEIEFARMMREMMGIPSTSTESKYIPQTTEESRSGKITEEITSDQEDEDEAAEIKKLTQDMEAELREAGALSLDSKSSQAAFHSVSTTMDGGKDHAIHLGSDSDSNDEVDIDFNLAKNLLESFKSQAGMAGPGGNLIGLMGMTLPRDEDNPQLASTAPYRKE</sequence>
<evidence type="ECO:0000256" key="1">
    <source>
        <dbReference type="SAM" id="MobiDB-lite"/>
    </source>
</evidence>
<name>A0ABR4PSA4_9HELO</name>
<feature type="region of interest" description="Disordered" evidence="1">
    <location>
        <begin position="493"/>
        <end position="528"/>
    </location>
</feature>
<feature type="compositionally biased region" description="Basic and acidic residues" evidence="1">
    <location>
        <begin position="508"/>
        <end position="517"/>
    </location>
</feature>
<feature type="compositionally biased region" description="Acidic residues" evidence="1">
    <location>
        <begin position="465"/>
        <end position="475"/>
    </location>
</feature>
<keyword evidence="3" id="KW-1185">Reference proteome</keyword>
<feature type="region of interest" description="Disordered" evidence="1">
    <location>
        <begin position="436"/>
        <end position="475"/>
    </location>
</feature>
<feature type="region of interest" description="Disordered" evidence="1">
    <location>
        <begin position="393"/>
        <end position="416"/>
    </location>
</feature>
<dbReference type="Pfam" id="PF07093">
    <property type="entry name" value="SGT1"/>
    <property type="match status" value="1"/>
</dbReference>
<dbReference type="EMBL" id="JBFCZG010000002">
    <property type="protein sequence ID" value="KAL3426211.1"/>
    <property type="molecule type" value="Genomic_DNA"/>
</dbReference>
<dbReference type="PANTHER" id="PTHR13060:SF0">
    <property type="entry name" value="PROTEIN ECDYSONELESS HOMOLOG"/>
    <property type="match status" value="1"/>
</dbReference>
<evidence type="ECO:0008006" key="4">
    <source>
        <dbReference type="Google" id="ProtNLM"/>
    </source>
</evidence>
<comment type="caution">
    <text evidence="2">The sequence shown here is derived from an EMBL/GenBank/DDBJ whole genome shotgun (WGS) entry which is preliminary data.</text>
</comment>
<proteinExistence type="predicted"/>
<feature type="compositionally biased region" description="Polar residues" evidence="1">
    <location>
        <begin position="494"/>
        <end position="507"/>
    </location>
</feature>
<feature type="compositionally biased region" description="Acidic residues" evidence="1">
    <location>
        <begin position="436"/>
        <end position="457"/>
    </location>
</feature>
<dbReference type="Proteomes" id="UP001629113">
    <property type="component" value="Unassembled WGS sequence"/>
</dbReference>
<organism evidence="2 3">
    <name type="scientific">Phlyctema vagabunda</name>
    <dbReference type="NCBI Taxonomy" id="108571"/>
    <lineage>
        <taxon>Eukaryota</taxon>
        <taxon>Fungi</taxon>
        <taxon>Dikarya</taxon>
        <taxon>Ascomycota</taxon>
        <taxon>Pezizomycotina</taxon>
        <taxon>Leotiomycetes</taxon>
        <taxon>Helotiales</taxon>
        <taxon>Dermateaceae</taxon>
        <taxon>Phlyctema</taxon>
    </lineage>
</organism>
<dbReference type="PANTHER" id="PTHR13060">
    <property type="entry name" value="SGT1 PROTEIN HSGT1 SUPPRESSOR OF GCR2"/>
    <property type="match status" value="1"/>
</dbReference>
<evidence type="ECO:0000313" key="2">
    <source>
        <dbReference type="EMBL" id="KAL3426211.1"/>
    </source>
</evidence>
<protein>
    <recommendedName>
        <fullName evidence="4">Ecdysoneless</fullName>
    </recommendedName>
</protein>
<reference evidence="2 3" key="1">
    <citation type="submission" date="2024-06" db="EMBL/GenBank/DDBJ databases">
        <title>Complete genome of Phlyctema vagabunda strain 19-DSS-EL-015.</title>
        <authorList>
            <person name="Fiorenzani C."/>
        </authorList>
    </citation>
    <scope>NUCLEOTIDE SEQUENCE [LARGE SCALE GENOMIC DNA]</scope>
    <source>
        <strain evidence="2 3">19-DSS-EL-015</strain>
    </source>
</reference>